<organism evidence="4 5">
    <name type="scientific">Chlorobium phaeobacteroides (strain DSM 266 / SMG 266 / 2430)</name>
    <dbReference type="NCBI Taxonomy" id="290317"/>
    <lineage>
        <taxon>Bacteria</taxon>
        <taxon>Pseudomonadati</taxon>
        <taxon>Chlorobiota</taxon>
        <taxon>Chlorobiia</taxon>
        <taxon>Chlorobiales</taxon>
        <taxon>Chlorobiaceae</taxon>
        <taxon>Chlorobium/Pelodictyon group</taxon>
        <taxon>Chlorobium</taxon>
    </lineage>
</organism>
<evidence type="ECO:0000256" key="1">
    <source>
        <dbReference type="ARBA" id="ARBA00022553"/>
    </source>
</evidence>
<evidence type="ECO:0000259" key="3">
    <source>
        <dbReference type="PROSITE" id="PS50110"/>
    </source>
</evidence>
<dbReference type="Pfam" id="PF00072">
    <property type="entry name" value="Response_reg"/>
    <property type="match status" value="1"/>
</dbReference>
<gene>
    <name evidence="4" type="ordered locus">Cpha266_1786</name>
</gene>
<evidence type="ECO:0000256" key="2">
    <source>
        <dbReference type="PROSITE-ProRule" id="PRU00169"/>
    </source>
</evidence>
<dbReference type="eggNOG" id="COG0745">
    <property type="taxonomic scope" value="Bacteria"/>
</dbReference>
<dbReference type="Proteomes" id="UP000008701">
    <property type="component" value="Chromosome"/>
</dbReference>
<feature type="domain" description="Response regulatory" evidence="3">
    <location>
        <begin position="2"/>
        <end position="120"/>
    </location>
</feature>
<proteinExistence type="predicted"/>
<dbReference type="GO" id="GO:0000160">
    <property type="term" value="P:phosphorelay signal transduction system"/>
    <property type="evidence" value="ECO:0007669"/>
    <property type="project" value="InterPro"/>
</dbReference>
<dbReference type="STRING" id="290317.Cpha266_1786"/>
<dbReference type="SUPFAM" id="SSF52172">
    <property type="entry name" value="CheY-like"/>
    <property type="match status" value="1"/>
</dbReference>
<dbReference type="Gene3D" id="3.40.50.2300">
    <property type="match status" value="1"/>
</dbReference>
<protein>
    <submittedName>
        <fullName evidence="4">Response regulator receiver protein</fullName>
    </submittedName>
</protein>
<dbReference type="KEGG" id="cph:Cpha266_1786"/>
<evidence type="ECO:0000313" key="5">
    <source>
        <dbReference type="Proteomes" id="UP000008701"/>
    </source>
</evidence>
<dbReference type="HOGENOM" id="CLU_000445_69_8_10"/>
<dbReference type="InterPro" id="IPR001789">
    <property type="entry name" value="Sig_transdc_resp-reg_receiver"/>
</dbReference>
<keyword evidence="5" id="KW-1185">Reference proteome</keyword>
<dbReference type="OrthoDB" id="9796457at2"/>
<evidence type="ECO:0000313" key="4">
    <source>
        <dbReference type="EMBL" id="ABL65803.1"/>
    </source>
</evidence>
<dbReference type="InterPro" id="IPR011006">
    <property type="entry name" value="CheY-like_superfamily"/>
</dbReference>
<dbReference type="SMART" id="SM00448">
    <property type="entry name" value="REC"/>
    <property type="match status" value="1"/>
</dbReference>
<dbReference type="InterPro" id="IPR050595">
    <property type="entry name" value="Bact_response_regulator"/>
</dbReference>
<name>A1BHC6_CHLPD</name>
<dbReference type="AlphaFoldDB" id="A1BHC6"/>
<reference evidence="4 5" key="1">
    <citation type="submission" date="2006-12" db="EMBL/GenBank/DDBJ databases">
        <title>Complete sequence of Chlorobium phaeobacteroides DSM 266.</title>
        <authorList>
            <consortium name="US DOE Joint Genome Institute"/>
            <person name="Copeland A."/>
            <person name="Lucas S."/>
            <person name="Lapidus A."/>
            <person name="Barry K."/>
            <person name="Detter J.C."/>
            <person name="Glavina del Rio T."/>
            <person name="Hammon N."/>
            <person name="Israni S."/>
            <person name="Pitluck S."/>
            <person name="Goltsman E."/>
            <person name="Schmutz J."/>
            <person name="Larimer F."/>
            <person name="Land M."/>
            <person name="Hauser L."/>
            <person name="Mikhailova N."/>
            <person name="Li T."/>
            <person name="Overmann J."/>
            <person name="Bryant D.A."/>
            <person name="Richardson P."/>
        </authorList>
    </citation>
    <scope>NUCLEOTIDE SEQUENCE [LARGE SCALE GENOMIC DNA]</scope>
    <source>
        <strain evidence="4 5">DSM 266</strain>
    </source>
</reference>
<dbReference type="PANTHER" id="PTHR44591">
    <property type="entry name" value="STRESS RESPONSE REGULATOR PROTEIN 1"/>
    <property type="match status" value="1"/>
</dbReference>
<dbReference type="RefSeq" id="WP_011745610.1">
    <property type="nucleotide sequence ID" value="NC_008639.1"/>
</dbReference>
<dbReference type="PROSITE" id="PS50110">
    <property type="entry name" value="RESPONSE_REGULATORY"/>
    <property type="match status" value="1"/>
</dbReference>
<feature type="modified residue" description="4-aspartylphosphate" evidence="2">
    <location>
        <position position="52"/>
    </location>
</feature>
<sequence length="120" mass="13257">MKILVIDDDDAVRKFISITLKRENYTVFEADNGKAALLVLQEHRDIAIVITDLIMPEKEGIATIMEVKQQYPAVKIMAISGGGNVSSENYLVLADALGANATLRKPFSGQELLMSLKFMQ</sequence>
<accession>A1BHC6</accession>
<keyword evidence="1 2" id="KW-0597">Phosphoprotein</keyword>
<dbReference type="PANTHER" id="PTHR44591:SF23">
    <property type="entry name" value="CHEY SUBFAMILY"/>
    <property type="match status" value="1"/>
</dbReference>
<dbReference type="EMBL" id="CP000492">
    <property type="protein sequence ID" value="ABL65803.1"/>
    <property type="molecule type" value="Genomic_DNA"/>
</dbReference>